<comment type="caution">
    <text evidence="1">The sequence shown here is derived from an EMBL/GenBank/DDBJ whole genome shotgun (WGS) entry which is preliminary data.</text>
</comment>
<reference evidence="1 2" key="1">
    <citation type="submission" date="2023-03" db="EMBL/GenBank/DDBJ databases">
        <title>WGS of Gossypium arboreum.</title>
        <authorList>
            <person name="Yu D."/>
        </authorList>
    </citation>
    <scope>NUCLEOTIDE SEQUENCE [LARGE SCALE GENOMIC DNA]</scope>
    <source>
        <tissue evidence="1">Leaf</tissue>
    </source>
</reference>
<evidence type="ECO:0000313" key="1">
    <source>
        <dbReference type="EMBL" id="KAK5820260.1"/>
    </source>
</evidence>
<sequence>MSKAYDRAELVEGLSTLMRIAKSEGEVKRAKESRMDHSIIHLLFEDDCILFGEASDRGVYAMNGILKECEVCLGQCINYDKLLLYFSSNSPGQARNLVS</sequence>
<dbReference type="Proteomes" id="UP001358586">
    <property type="component" value="Chromosome 7"/>
</dbReference>
<accession>A0ABR0PG52</accession>
<proteinExistence type="predicted"/>
<evidence type="ECO:0008006" key="3">
    <source>
        <dbReference type="Google" id="ProtNLM"/>
    </source>
</evidence>
<organism evidence="1 2">
    <name type="scientific">Gossypium arboreum</name>
    <name type="common">Tree cotton</name>
    <name type="synonym">Gossypium nanking</name>
    <dbReference type="NCBI Taxonomy" id="29729"/>
    <lineage>
        <taxon>Eukaryota</taxon>
        <taxon>Viridiplantae</taxon>
        <taxon>Streptophyta</taxon>
        <taxon>Embryophyta</taxon>
        <taxon>Tracheophyta</taxon>
        <taxon>Spermatophyta</taxon>
        <taxon>Magnoliopsida</taxon>
        <taxon>eudicotyledons</taxon>
        <taxon>Gunneridae</taxon>
        <taxon>Pentapetalae</taxon>
        <taxon>rosids</taxon>
        <taxon>malvids</taxon>
        <taxon>Malvales</taxon>
        <taxon>Malvaceae</taxon>
        <taxon>Malvoideae</taxon>
        <taxon>Gossypium</taxon>
    </lineage>
</organism>
<keyword evidence="2" id="KW-1185">Reference proteome</keyword>
<name>A0ABR0PG52_GOSAR</name>
<dbReference type="EMBL" id="JARKNE010000007">
    <property type="protein sequence ID" value="KAK5820260.1"/>
    <property type="molecule type" value="Genomic_DNA"/>
</dbReference>
<evidence type="ECO:0000313" key="2">
    <source>
        <dbReference type="Proteomes" id="UP001358586"/>
    </source>
</evidence>
<gene>
    <name evidence="1" type="ORF">PVK06_025306</name>
</gene>
<protein>
    <recommendedName>
        <fullName evidence="3">Reverse transcriptase</fullName>
    </recommendedName>
</protein>